<evidence type="ECO:0000313" key="3">
    <source>
        <dbReference type="Proteomes" id="UP000824028"/>
    </source>
</evidence>
<protein>
    <recommendedName>
        <fullName evidence="4">DUF4138 domain-containing protein</fullName>
    </recommendedName>
</protein>
<proteinExistence type="predicted"/>
<feature type="signal peptide" evidence="1">
    <location>
        <begin position="1"/>
        <end position="18"/>
    </location>
</feature>
<reference evidence="2" key="1">
    <citation type="journal article" date="2021" name="PeerJ">
        <title>Extensive microbial diversity within the chicken gut microbiome revealed by metagenomics and culture.</title>
        <authorList>
            <person name="Gilroy R."/>
            <person name="Ravi A."/>
            <person name="Getino M."/>
            <person name="Pursley I."/>
            <person name="Horton D.L."/>
            <person name="Alikhan N.F."/>
            <person name="Baker D."/>
            <person name="Gharbi K."/>
            <person name="Hall N."/>
            <person name="Watson M."/>
            <person name="Adriaenssens E.M."/>
            <person name="Foster-Nyarko E."/>
            <person name="Jarju S."/>
            <person name="Secka A."/>
            <person name="Antonio M."/>
            <person name="Oren A."/>
            <person name="Chaudhuri R.R."/>
            <person name="La Ragione R."/>
            <person name="Hildebrand F."/>
            <person name="Pallen M.J."/>
        </authorList>
    </citation>
    <scope>NUCLEOTIDE SEQUENCE</scope>
    <source>
        <strain evidence="2">ChiHjej9B8-1298</strain>
    </source>
</reference>
<dbReference type="Proteomes" id="UP000824028">
    <property type="component" value="Unassembled WGS sequence"/>
</dbReference>
<organism evidence="2 3">
    <name type="scientific">Candidatus Bacteroides merdigallinarum</name>
    <dbReference type="NCBI Taxonomy" id="2838473"/>
    <lineage>
        <taxon>Bacteria</taxon>
        <taxon>Pseudomonadati</taxon>
        <taxon>Bacteroidota</taxon>
        <taxon>Bacteroidia</taxon>
        <taxon>Bacteroidales</taxon>
        <taxon>Bacteroidaceae</taxon>
        <taxon>Bacteroides</taxon>
    </lineage>
</organism>
<evidence type="ECO:0008006" key="4">
    <source>
        <dbReference type="Google" id="ProtNLM"/>
    </source>
</evidence>
<name>A0A9D2E8S6_9BACE</name>
<feature type="chain" id="PRO_5039357680" description="DUF4138 domain-containing protein" evidence="1">
    <location>
        <begin position="19"/>
        <end position="176"/>
    </location>
</feature>
<evidence type="ECO:0000256" key="1">
    <source>
        <dbReference type="SAM" id="SignalP"/>
    </source>
</evidence>
<keyword evidence="1" id="KW-0732">Signal</keyword>
<dbReference type="EMBL" id="DXBX01000054">
    <property type="protein sequence ID" value="HIZ33268.1"/>
    <property type="molecule type" value="Genomic_DNA"/>
</dbReference>
<accession>A0A9D2E8S6</accession>
<comment type="caution">
    <text evidence="2">The sequence shown here is derived from an EMBL/GenBank/DDBJ whole genome shotgun (WGS) entry which is preliminary data.</text>
</comment>
<gene>
    <name evidence="2" type="ORF">H9814_06990</name>
</gene>
<evidence type="ECO:0000313" key="2">
    <source>
        <dbReference type="EMBL" id="HIZ33268.1"/>
    </source>
</evidence>
<reference evidence="2" key="2">
    <citation type="submission" date="2021-04" db="EMBL/GenBank/DDBJ databases">
        <authorList>
            <person name="Gilroy R."/>
        </authorList>
    </citation>
    <scope>NUCLEOTIDE SEQUENCE</scope>
    <source>
        <strain evidence="2">ChiHjej9B8-1298</strain>
    </source>
</reference>
<dbReference type="AlphaFoldDB" id="A0A9D2E8S6"/>
<sequence length="176" mass="20521">MKKLLLLLLLCMPLFCQAQIEEAKIDIFTGDTIVRSKRVALVRVRNHNLFVEVQALNRVYYLSCQFEQKYRSYTQTEGESKLYFAFEDGTVESFTLHSVEDSRRRNMGRTYYTIALYSVDPDALARLVSKRVVKLKLNTNERDIEYPVTLSRAKSLSKQADAILNFSYDDKKLKKL</sequence>